<evidence type="ECO:0000313" key="9">
    <source>
        <dbReference type="Proteomes" id="UP001566476"/>
    </source>
</evidence>
<comment type="similarity">
    <text evidence="2">Belongs to the EamA transporter family.</text>
</comment>
<feature type="transmembrane region" description="Helical" evidence="6">
    <location>
        <begin position="62"/>
        <end position="84"/>
    </location>
</feature>
<dbReference type="RefSeq" id="WP_370719962.1">
    <property type="nucleotide sequence ID" value="NZ_JBGGTQ010000007.1"/>
</dbReference>
<feature type="transmembrane region" description="Helical" evidence="6">
    <location>
        <begin position="90"/>
        <end position="109"/>
    </location>
</feature>
<evidence type="ECO:0000256" key="1">
    <source>
        <dbReference type="ARBA" id="ARBA00004141"/>
    </source>
</evidence>
<dbReference type="SUPFAM" id="SSF103481">
    <property type="entry name" value="Multidrug resistance efflux transporter EmrE"/>
    <property type="match status" value="2"/>
</dbReference>
<dbReference type="Proteomes" id="UP001566476">
    <property type="component" value="Unassembled WGS sequence"/>
</dbReference>
<evidence type="ECO:0000256" key="5">
    <source>
        <dbReference type="ARBA" id="ARBA00023136"/>
    </source>
</evidence>
<name>A0ABV4I4X0_9ACTN</name>
<comment type="caution">
    <text evidence="8">The sequence shown here is derived from an EMBL/GenBank/DDBJ whole genome shotgun (WGS) entry which is preliminary data.</text>
</comment>
<reference evidence="8 9" key="1">
    <citation type="submission" date="2024-07" db="EMBL/GenBank/DDBJ databases">
        <authorList>
            <person name="Thanompreechachai J."/>
            <person name="Duangmal K."/>
        </authorList>
    </citation>
    <scope>NUCLEOTIDE SEQUENCE [LARGE SCALE GENOMIC DNA]</scope>
    <source>
        <strain evidence="8 9">TBRC 1896</strain>
    </source>
</reference>
<dbReference type="PANTHER" id="PTHR32322:SF2">
    <property type="entry name" value="EAMA DOMAIN-CONTAINING PROTEIN"/>
    <property type="match status" value="1"/>
</dbReference>
<dbReference type="EMBL" id="JBGGTQ010000007">
    <property type="protein sequence ID" value="MEZ0493726.1"/>
    <property type="molecule type" value="Genomic_DNA"/>
</dbReference>
<sequence length="280" mass="27108">MSAGLALLASVLWGSSDFLGGSVSRRLRAVQVLAVSQVLSALVLLAFLLATGRLAHVGAGAWLGWSVLAGLTWAGAMGALYTALARGTMGVVAPVASCGMLVPVAAAVLTGERPGAVALAGAALALVGVVGAAGPELSGSGRTPVAAVGLAALAALLFGVEVYALARASETSVAGALLGMRLSSLVVVVVAAAATARSAPAVAGRDLPVLLALGVLDLGATAAFALASTSGLVSVVAVLASLYPAVTILLARQVHGERLSGVQKGAVVLVLLGAVLCALG</sequence>
<dbReference type="InterPro" id="IPR000620">
    <property type="entry name" value="EamA_dom"/>
</dbReference>
<accession>A0ABV4I4X0</accession>
<feature type="transmembrane region" description="Helical" evidence="6">
    <location>
        <begin position="145"/>
        <end position="166"/>
    </location>
</feature>
<evidence type="ECO:0000256" key="6">
    <source>
        <dbReference type="SAM" id="Phobius"/>
    </source>
</evidence>
<keyword evidence="3 6" id="KW-0812">Transmembrane</keyword>
<dbReference type="Pfam" id="PF00892">
    <property type="entry name" value="EamA"/>
    <property type="match status" value="1"/>
</dbReference>
<evidence type="ECO:0000256" key="2">
    <source>
        <dbReference type="ARBA" id="ARBA00007362"/>
    </source>
</evidence>
<organism evidence="8 9">
    <name type="scientific">Kineococcus mangrovi</name>
    <dbReference type="NCBI Taxonomy" id="1660183"/>
    <lineage>
        <taxon>Bacteria</taxon>
        <taxon>Bacillati</taxon>
        <taxon>Actinomycetota</taxon>
        <taxon>Actinomycetes</taxon>
        <taxon>Kineosporiales</taxon>
        <taxon>Kineosporiaceae</taxon>
        <taxon>Kineococcus</taxon>
    </lineage>
</organism>
<feature type="domain" description="EamA" evidence="7">
    <location>
        <begin position="5"/>
        <end position="131"/>
    </location>
</feature>
<comment type="subcellular location">
    <subcellularLocation>
        <location evidence="1">Membrane</location>
        <topology evidence="1">Multi-pass membrane protein</topology>
    </subcellularLocation>
</comment>
<dbReference type="InterPro" id="IPR050638">
    <property type="entry name" value="AA-Vitamin_Transporters"/>
</dbReference>
<keyword evidence="9" id="KW-1185">Reference proteome</keyword>
<gene>
    <name evidence="8" type="ORF">AB2L28_15920</name>
</gene>
<feature type="transmembrane region" description="Helical" evidence="6">
    <location>
        <begin position="232"/>
        <end position="250"/>
    </location>
</feature>
<dbReference type="InterPro" id="IPR037185">
    <property type="entry name" value="EmrE-like"/>
</dbReference>
<evidence type="ECO:0000313" key="8">
    <source>
        <dbReference type="EMBL" id="MEZ0493726.1"/>
    </source>
</evidence>
<proteinExistence type="inferred from homology"/>
<evidence type="ECO:0000256" key="3">
    <source>
        <dbReference type="ARBA" id="ARBA00022692"/>
    </source>
</evidence>
<evidence type="ECO:0000256" key="4">
    <source>
        <dbReference type="ARBA" id="ARBA00022989"/>
    </source>
</evidence>
<feature type="transmembrane region" description="Helical" evidence="6">
    <location>
        <begin position="116"/>
        <end position="133"/>
    </location>
</feature>
<feature type="transmembrane region" description="Helical" evidence="6">
    <location>
        <begin position="173"/>
        <end position="195"/>
    </location>
</feature>
<feature type="transmembrane region" description="Helical" evidence="6">
    <location>
        <begin position="30"/>
        <end position="50"/>
    </location>
</feature>
<keyword evidence="5 6" id="KW-0472">Membrane</keyword>
<keyword evidence="4 6" id="KW-1133">Transmembrane helix</keyword>
<protein>
    <submittedName>
        <fullName evidence="8">EamA family transporter</fullName>
    </submittedName>
</protein>
<dbReference type="PANTHER" id="PTHR32322">
    <property type="entry name" value="INNER MEMBRANE TRANSPORTER"/>
    <property type="match status" value="1"/>
</dbReference>
<evidence type="ECO:0000259" key="7">
    <source>
        <dbReference type="Pfam" id="PF00892"/>
    </source>
</evidence>